<dbReference type="RefSeq" id="WP_117851398.1">
    <property type="nucleotide sequence ID" value="NZ_JAJCJV010000024.1"/>
</dbReference>
<feature type="transmembrane region" description="Helical" evidence="7">
    <location>
        <begin position="441"/>
        <end position="461"/>
    </location>
</feature>
<protein>
    <submittedName>
        <fullName evidence="9">ABC transporter permease</fullName>
    </submittedName>
</protein>
<sequence>MNNGRVRKSLNTLIRAYKKKNRERNIILQCIVVSVVVVSLVIISLIHGKFQADKLKNQYQDGKTISTFIEEGTDTIKRQLQDLSYVNSVGEEKESGRLMNGRYSYSKCVVLDETAYEDMVKPTFVHFYGNYPEQTDEIMMSKKTLDYLGISSPKIGMKITLDFYWNDIFTTKMTGKQEFVLSGYYDSYNNELSDSSIAYICKNRIKQAGISQYPCRLWVDVKDWGLSGRQVENRLKNDINLNDKQRIISYDSAEYRAIEGTVGNYLLAYMFVLAVFFCLFLVIYNVVYISLGSDIKQYGLLRTIGATNRQIKKLVCMQIGDIYLKSCLCGVIISIVLQYCVLNNVVKNLYLGEYKANSQLKLFNLSAYIVVLVLVAITLFGATLLAVYKLTMITPIEAAKYEEVVGEQQSDYQFGKMFIIKRTGIIFGMAFRNILRYKKKFMFIIIFLAFGCEIGLLGIVVTKGTNQMNRLQKNPDFTIEVPMDTVTYLVENGKDEVELITDDNIVDIKNTLTSYTENLKIVQGFLPIIKNAAETDSLKIVEHDSLPVMQTLDDKSMKKLVKYVEENNIPVDQKTFNEKGGVLILHENLIPQTYEDIETECIGKIIELYDLVPVGTAMQEMSAVKLRNCGYINISQSDCPTLDLSWRGNDKVYLIVSDKTFSKLKDVLTVRNLEVQINVKANKEAICKQKLKAWVQEANLKFQSTTGNENQLLYVIKCNSDEIAKQSLYIRTSQIIMYTISGILIFMGLLNYFSTTSTNIIIRQREFSIMRSIGMTQGMLRKMLIYEGIIYVGGVLGLLLIIGSIVMGIVVYILKQNIEYFVFQYPFEGLLCIICIMSFLCVIIPNIFLHKMERNSLIERIKKER</sequence>
<evidence type="ECO:0000256" key="4">
    <source>
        <dbReference type="ARBA" id="ARBA00022989"/>
    </source>
</evidence>
<reference evidence="9 10" key="1">
    <citation type="submission" date="2018-08" db="EMBL/GenBank/DDBJ databases">
        <title>A genome reference for cultivated species of the human gut microbiota.</title>
        <authorList>
            <person name="Zou Y."/>
            <person name="Xue W."/>
            <person name="Luo G."/>
        </authorList>
    </citation>
    <scope>NUCLEOTIDE SEQUENCE [LARGE SCALE GENOMIC DNA]</scope>
    <source>
        <strain evidence="9 10">AF37-6AC</strain>
    </source>
</reference>
<organism evidence="9 10">
    <name type="scientific">Blautia obeum</name>
    <dbReference type="NCBI Taxonomy" id="40520"/>
    <lineage>
        <taxon>Bacteria</taxon>
        <taxon>Bacillati</taxon>
        <taxon>Bacillota</taxon>
        <taxon>Clostridia</taxon>
        <taxon>Lachnospirales</taxon>
        <taxon>Lachnospiraceae</taxon>
        <taxon>Blautia</taxon>
    </lineage>
</organism>
<comment type="subcellular location">
    <subcellularLocation>
        <location evidence="1">Cell membrane</location>
        <topology evidence="1">Multi-pass membrane protein</topology>
    </subcellularLocation>
</comment>
<feature type="transmembrane region" description="Helical" evidence="7">
    <location>
        <begin position="266"/>
        <end position="287"/>
    </location>
</feature>
<gene>
    <name evidence="9" type="ORF">DW021_13355</name>
</gene>
<evidence type="ECO:0000313" key="10">
    <source>
        <dbReference type="Proteomes" id="UP000285897"/>
    </source>
</evidence>
<dbReference type="AlphaFoldDB" id="A0A415L8S7"/>
<feature type="transmembrane region" description="Helical" evidence="7">
    <location>
        <begin position="783"/>
        <end position="813"/>
    </location>
</feature>
<dbReference type="EMBL" id="QROS01000011">
    <property type="protein sequence ID" value="RHL44830.1"/>
    <property type="molecule type" value="Genomic_DNA"/>
</dbReference>
<feature type="transmembrane region" description="Helical" evidence="7">
    <location>
        <begin position="735"/>
        <end position="762"/>
    </location>
</feature>
<dbReference type="Proteomes" id="UP000285897">
    <property type="component" value="Unassembled WGS sequence"/>
</dbReference>
<keyword evidence="3 7" id="KW-0812">Transmembrane</keyword>
<dbReference type="GO" id="GO:0022857">
    <property type="term" value="F:transmembrane transporter activity"/>
    <property type="evidence" value="ECO:0007669"/>
    <property type="project" value="TreeGrafter"/>
</dbReference>
<comment type="caution">
    <text evidence="9">The sequence shown here is derived from an EMBL/GenBank/DDBJ whole genome shotgun (WGS) entry which is preliminary data.</text>
</comment>
<evidence type="ECO:0000259" key="8">
    <source>
        <dbReference type="Pfam" id="PF02687"/>
    </source>
</evidence>
<proteinExistence type="inferred from homology"/>
<feature type="transmembrane region" description="Helical" evidence="7">
    <location>
        <begin position="26"/>
        <end position="46"/>
    </location>
</feature>
<evidence type="ECO:0000313" key="9">
    <source>
        <dbReference type="EMBL" id="RHL44830.1"/>
    </source>
</evidence>
<evidence type="ECO:0000256" key="1">
    <source>
        <dbReference type="ARBA" id="ARBA00004651"/>
    </source>
</evidence>
<feature type="transmembrane region" description="Helical" evidence="7">
    <location>
        <begin position="322"/>
        <end position="345"/>
    </location>
</feature>
<evidence type="ECO:0000256" key="2">
    <source>
        <dbReference type="ARBA" id="ARBA00022475"/>
    </source>
</evidence>
<dbReference type="InterPro" id="IPR003838">
    <property type="entry name" value="ABC3_permease_C"/>
</dbReference>
<keyword evidence="5 7" id="KW-0472">Membrane</keyword>
<comment type="similarity">
    <text evidence="6">Belongs to the ABC-4 integral membrane protein family.</text>
</comment>
<dbReference type="InterPro" id="IPR050250">
    <property type="entry name" value="Macrolide_Exporter_MacB"/>
</dbReference>
<feature type="domain" description="ABC3 transporter permease C-terminal" evidence="8">
    <location>
        <begin position="739"/>
        <end position="845"/>
    </location>
</feature>
<feature type="transmembrane region" description="Helical" evidence="7">
    <location>
        <begin position="825"/>
        <end position="849"/>
    </location>
</feature>
<dbReference type="GO" id="GO:0005886">
    <property type="term" value="C:plasma membrane"/>
    <property type="evidence" value="ECO:0007669"/>
    <property type="project" value="UniProtKB-SubCell"/>
</dbReference>
<dbReference type="PANTHER" id="PTHR30572">
    <property type="entry name" value="MEMBRANE COMPONENT OF TRANSPORTER-RELATED"/>
    <property type="match status" value="1"/>
</dbReference>
<evidence type="ECO:0000256" key="5">
    <source>
        <dbReference type="ARBA" id="ARBA00023136"/>
    </source>
</evidence>
<keyword evidence="4 7" id="KW-1133">Transmembrane helix</keyword>
<dbReference type="Pfam" id="PF02687">
    <property type="entry name" value="FtsX"/>
    <property type="match status" value="2"/>
</dbReference>
<evidence type="ECO:0000256" key="6">
    <source>
        <dbReference type="ARBA" id="ARBA00038076"/>
    </source>
</evidence>
<evidence type="ECO:0000256" key="3">
    <source>
        <dbReference type="ARBA" id="ARBA00022692"/>
    </source>
</evidence>
<dbReference type="PANTHER" id="PTHR30572:SF4">
    <property type="entry name" value="ABC TRANSPORTER PERMEASE YTRF"/>
    <property type="match status" value="1"/>
</dbReference>
<name>A0A415L8S7_9FIRM</name>
<evidence type="ECO:0000256" key="7">
    <source>
        <dbReference type="SAM" id="Phobius"/>
    </source>
</evidence>
<accession>A0A415L8S7</accession>
<feature type="domain" description="ABC3 transporter permease C-terminal" evidence="8">
    <location>
        <begin position="270"/>
        <end position="391"/>
    </location>
</feature>
<keyword evidence="2" id="KW-1003">Cell membrane</keyword>
<feature type="transmembrane region" description="Helical" evidence="7">
    <location>
        <begin position="365"/>
        <end position="388"/>
    </location>
</feature>